<dbReference type="PROSITE" id="PS51186">
    <property type="entry name" value="GNAT"/>
    <property type="match status" value="1"/>
</dbReference>
<comment type="caution">
    <text evidence="4">The sequence shown here is derived from an EMBL/GenBank/DDBJ whole genome shotgun (WGS) entry which is preliminary data.</text>
</comment>
<dbReference type="SUPFAM" id="SSF55729">
    <property type="entry name" value="Acyl-CoA N-acyltransferases (Nat)"/>
    <property type="match status" value="1"/>
</dbReference>
<dbReference type="GO" id="GO:0016747">
    <property type="term" value="F:acyltransferase activity, transferring groups other than amino-acyl groups"/>
    <property type="evidence" value="ECO:0007669"/>
    <property type="project" value="InterPro"/>
</dbReference>
<name>A0A2V3DSA2_9MICC</name>
<dbReference type="PANTHER" id="PTHR43800">
    <property type="entry name" value="PEPTIDYL-LYSINE N-ACETYLTRANSFERASE YJAB"/>
    <property type="match status" value="1"/>
</dbReference>
<protein>
    <submittedName>
        <fullName evidence="4">GNAT family N-acetyltransferase</fullName>
    </submittedName>
</protein>
<keyword evidence="1 4" id="KW-0808">Transferase</keyword>
<dbReference type="Gene3D" id="3.40.630.30">
    <property type="match status" value="1"/>
</dbReference>
<dbReference type="Proteomes" id="UP000246303">
    <property type="component" value="Unassembled WGS sequence"/>
</dbReference>
<keyword evidence="2" id="KW-0012">Acyltransferase</keyword>
<dbReference type="PANTHER" id="PTHR43800:SF1">
    <property type="entry name" value="PEPTIDYL-LYSINE N-ACETYLTRANSFERASE YJAB"/>
    <property type="match status" value="1"/>
</dbReference>
<sequence length="155" mass="17744">MRPGRVAEDLEELTNVWRDSVEATHHFLSLEAIDRLEPLVRDKHIPSLRIHVAERNGCILGFIGMDRDHVAMLYVADEARSKGVGSRLLEWAKDQTPRLTLDVNEQNPRAAVFYVKRGFRPVGRSENDAQGQPHPLLQLFWERDPVEAALHGMEF</sequence>
<dbReference type="OrthoDB" id="9788300at2"/>
<evidence type="ECO:0000313" key="4">
    <source>
        <dbReference type="EMBL" id="PXA65610.1"/>
    </source>
</evidence>
<organism evidence="4 5">
    <name type="scientific">Arthrobacter psychrochitiniphilus</name>
    <dbReference type="NCBI Taxonomy" id="291045"/>
    <lineage>
        <taxon>Bacteria</taxon>
        <taxon>Bacillati</taxon>
        <taxon>Actinomycetota</taxon>
        <taxon>Actinomycetes</taxon>
        <taxon>Micrococcales</taxon>
        <taxon>Micrococcaceae</taxon>
        <taxon>Arthrobacter</taxon>
    </lineage>
</organism>
<evidence type="ECO:0000259" key="3">
    <source>
        <dbReference type="PROSITE" id="PS51186"/>
    </source>
</evidence>
<evidence type="ECO:0000256" key="1">
    <source>
        <dbReference type="ARBA" id="ARBA00022679"/>
    </source>
</evidence>
<evidence type="ECO:0000256" key="2">
    <source>
        <dbReference type="ARBA" id="ARBA00023315"/>
    </source>
</evidence>
<proteinExistence type="predicted"/>
<dbReference type="Pfam" id="PF13508">
    <property type="entry name" value="Acetyltransf_7"/>
    <property type="match status" value="1"/>
</dbReference>
<dbReference type="AlphaFoldDB" id="A0A2V3DSA2"/>
<dbReference type="CDD" id="cd04301">
    <property type="entry name" value="NAT_SF"/>
    <property type="match status" value="1"/>
</dbReference>
<gene>
    <name evidence="4" type="ORF">CVS29_09055</name>
</gene>
<evidence type="ECO:0000313" key="5">
    <source>
        <dbReference type="Proteomes" id="UP000246303"/>
    </source>
</evidence>
<reference evidence="4 5" key="1">
    <citation type="submission" date="2018-05" db="EMBL/GenBank/DDBJ databases">
        <title>Genetic diversity of glacier-inhabiting Cryobacterium bacteria in China and description of Cryobacterium mengkeensis sp. nov. and Arthrobacter glacialis sp. nov.</title>
        <authorList>
            <person name="Liu Q."/>
            <person name="Xin Y.-H."/>
        </authorList>
    </citation>
    <scope>NUCLEOTIDE SEQUENCE [LARGE SCALE GENOMIC DNA]</scope>
    <source>
        <strain evidence="4 5">GP3</strain>
    </source>
</reference>
<feature type="domain" description="N-acetyltransferase" evidence="3">
    <location>
        <begin position="1"/>
        <end position="142"/>
    </location>
</feature>
<dbReference type="InterPro" id="IPR016181">
    <property type="entry name" value="Acyl_CoA_acyltransferase"/>
</dbReference>
<dbReference type="EMBL" id="QHLZ01000005">
    <property type="protein sequence ID" value="PXA65610.1"/>
    <property type="molecule type" value="Genomic_DNA"/>
</dbReference>
<keyword evidence="5" id="KW-1185">Reference proteome</keyword>
<dbReference type="InterPro" id="IPR000182">
    <property type="entry name" value="GNAT_dom"/>
</dbReference>
<accession>A0A2V3DSA2</accession>